<dbReference type="AlphaFoldDB" id="A0A4S4EKR9"/>
<proteinExistence type="predicted"/>
<dbReference type="EMBL" id="SDRB02003643">
    <property type="protein sequence ID" value="THG17191.1"/>
    <property type="molecule type" value="Genomic_DNA"/>
</dbReference>
<comment type="caution">
    <text evidence="4">The sequence shown here is derived from an EMBL/GenBank/DDBJ whole genome shotgun (WGS) entry which is preliminary data.</text>
</comment>
<evidence type="ECO:0000256" key="2">
    <source>
        <dbReference type="ARBA" id="ARBA00023180"/>
    </source>
</evidence>
<dbReference type="SMART" id="SM00108">
    <property type="entry name" value="B_lectin"/>
    <property type="match status" value="1"/>
</dbReference>
<sequence length="283" mass="31592">MGLSCNICYAVIIFFIASVSFFDDAQFSRPMAMLSTSWINKPSIYIELTDFVGLSLTPVLEGSSKGSHLICGFYCPTQQTQACLFGVVLFRSRYYFSDNSPSIIVPELVWSANPDRPVQIDATLQLTGDGDLILHDTDGTFVWSTNTSGKSVFGMNFTELGNLVLFDQNNATKLTSSKSVLNLTPGLFSLKVHDYYNMVVAYVESNPPLPYFKSYVRVKYVKFEKESFLGQTILVASSSSPHRQFIRLDPDGHLKAYKWDGLNWNVMADLMTSDIGDCGYPMV</sequence>
<feature type="domain" description="Bulb-type lectin" evidence="3">
    <location>
        <begin position="45"/>
        <end position="178"/>
    </location>
</feature>
<keyword evidence="5" id="KW-1185">Reference proteome</keyword>
<dbReference type="PROSITE" id="PS50927">
    <property type="entry name" value="BULB_LECTIN"/>
    <property type="match status" value="1"/>
</dbReference>
<evidence type="ECO:0000256" key="1">
    <source>
        <dbReference type="ARBA" id="ARBA00022729"/>
    </source>
</evidence>
<reference evidence="4 5" key="1">
    <citation type="journal article" date="2018" name="Proc. Natl. Acad. Sci. U.S.A.">
        <title>Draft genome sequence of Camellia sinensis var. sinensis provides insights into the evolution of the tea genome and tea quality.</title>
        <authorList>
            <person name="Wei C."/>
            <person name="Yang H."/>
            <person name="Wang S."/>
            <person name="Zhao J."/>
            <person name="Liu C."/>
            <person name="Gao L."/>
            <person name="Xia E."/>
            <person name="Lu Y."/>
            <person name="Tai Y."/>
            <person name="She G."/>
            <person name="Sun J."/>
            <person name="Cao H."/>
            <person name="Tong W."/>
            <person name="Gao Q."/>
            <person name="Li Y."/>
            <person name="Deng W."/>
            <person name="Jiang X."/>
            <person name="Wang W."/>
            <person name="Chen Q."/>
            <person name="Zhang S."/>
            <person name="Li H."/>
            <person name="Wu J."/>
            <person name="Wang P."/>
            <person name="Li P."/>
            <person name="Shi C."/>
            <person name="Zheng F."/>
            <person name="Jian J."/>
            <person name="Huang B."/>
            <person name="Shan D."/>
            <person name="Shi M."/>
            <person name="Fang C."/>
            <person name="Yue Y."/>
            <person name="Li F."/>
            <person name="Li D."/>
            <person name="Wei S."/>
            <person name="Han B."/>
            <person name="Jiang C."/>
            <person name="Yin Y."/>
            <person name="Xia T."/>
            <person name="Zhang Z."/>
            <person name="Bennetzen J.L."/>
            <person name="Zhao S."/>
            <person name="Wan X."/>
        </authorList>
    </citation>
    <scope>NUCLEOTIDE SEQUENCE [LARGE SCALE GENOMIC DNA]</scope>
    <source>
        <strain evidence="5">cv. Shuchazao</strain>
        <tissue evidence="4">Leaf</tissue>
    </source>
</reference>
<name>A0A4S4EKR9_CAMSN</name>
<dbReference type="InterPro" id="IPR001480">
    <property type="entry name" value="Bulb-type_lectin_dom"/>
</dbReference>
<dbReference type="PANTHER" id="PTHR47976:SF30">
    <property type="entry name" value="RECEPTOR-LIKE SERINE_THREONINE-PROTEIN KINASE"/>
    <property type="match status" value="1"/>
</dbReference>
<dbReference type="PANTHER" id="PTHR47976">
    <property type="entry name" value="G-TYPE LECTIN S-RECEPTOR-LIKE SERINE/THREONINE-PROTEIN KINASE SD2-5"/>
    <property type="match status" value="1"/>
</dbReference>
<keyword evidence="1" id="KW-0732">Signal</keyword>
<protein>
    <recommendedName>
        <fullName evidence="3">Bulb-type lectin domain-containing protein</fullName>
    </recommendedName>
</protein>
<evidence type="ECO:0000313" key="4">
    <source>
        <dbReference type="EMBL" id="THG17191.1"/>
    </source>
</evidence>
<dbReference type="Proteomes" id="UP000306102">
    <property type="component" value="Unassembled WGS sequence"/>
</dbReference>
<gene>
    <name evidence="4" type="ORF">TEA_027009</name>
</gene>
<evidence type="ECO:0000313" key="5">
    <source>
        <dbReference type="Proteomes" id="UP000306102"/>
    </source>
</evidence>
<dbReference type="STRING" id="542762.A0A4S4EKR9"/>
<organism evidence="4 5">
    <name type="scientific">Camellia sinensis var. sinensis</name>
    <name type="common">China tea</name>
    <dbReference type="NCBI Taxonomy" id="542762"/>
    <lineage>
        <taxon>Eukaryota</taxon>
        <taxon>Viridiplantae</taxon>
        <taxon>Streptophyta</taxon>
        <taxon>Embryophyta</taxon>
        <taxon>Tracheophyta</taxon>
        <taxon>Spermatophyta</taxon>
        <taxon>Magnoliopsida</taxon>
        <taxon>eudicotyledons</taxon>
        <taxon>Gunneridae</taxon>
        <taxon>Pentapetalae</taxon>
        <taxon>asterids</taxon>
        <taxon>Ericales</taxon>
        <taxon>Theaceae</taxon>
        <taxon>Camellia</taxon>
    </lineage>
</organism>
<dbReference type="SUPFAM" id="SSF51110">
    <property type="entry name" value="alpha-D-mannose-specific plant lectins"/>
    <property type="match status" value="1"/>
</dbReference>
<dbReference type="InterPro" id="IPR051343">
    <property type="entry name" value="G-type_lectin_kinases/EP1-like"/>
</dbReference>
<keyword evidence="2" id="KW-0325">Glycoprotein</keyword>
<evidence type="ECO:0000259" key="3">
    <source>
        <dbReference type="PROSITE" id="PS50927"/>
    </source>
</evidence>
<accession>A0A4S4EKR9</accession>
<dbReference type="Gene3D" id="2.90.10.10">
    <property type="entry name" value="Bulb-type lectin domain"/>
    <property type="match status" value="1"/>
</dbReference>
<dbReference type="InterPro" id="IPR036426">
    <property type="entry name" value="Bulb-type_lectin_dom_sf"/>
</dbReference>
<dbReference type="Pfam" id="PF01453">
    <property type="entry name" value="B_lectin"/>
    <property type="match status" value="1"/>
</dbReference>